<evidence type="ECO:0000313" key="3">
    <source>
        <dbReference type="Proteomes" id="UP001219525"/>
    </source>
</evidence>
<accession>A0AAD6V1E9</accession>
<keyword evidence="3" id="KW-1185">Reference proteome</keyword>
<organism evidence="2 3">
    <name type="scientific">Mycena pura</name>
    <dbReference type="NCBI Taxonomy" id="153505"/>
    <lineage>
        <taxon>Eukaryota</taxon>
        <taxon>Fungi</taxon>
        <taxon>Dikarya</taxon>
        <taxon>Basidiomycota</taxon>
        <taxon>Agaricomycotina</taxon>
        <taxon>Agaricomycetes</taxon>
        <taxon>Agaricomycetidae</taxon>
        <taxon>Agaricales</taxon>
        <taxon>Marasmiineae</taxon>
        <taxon>Mycenaceae</taxon>
        <taxon>Mycena</taxon>
    </lineage>
</organism>
<proteinExistence type="predicted"/>
<dbReference type="EMBL" id="JARJCW010000067">
    <property type="protein sequence ID" value="KAJ7199699.1"/>
    <property type="molecule type" value="Genomic_DNA"/>
</dbReference>
<gene>
    <name evidence="2" type="ORF">GGX14DRAFT_661772</name>
</gene>
<comment type="caution">
    <text evidence="2">The sequence shown here is derived from an EMBL/GenBank/DDBJ whole genome shotgun (WGS) entry which is preliminary data.</text>
</comment>
<evidence type="ECO:0000256" key="1">
    <source>
        <dbReference type="SAM" id="MobiDB-lite"/>
    </source>
</evidence>
<feature type="region of interest" description="Disordered" evidence="1">
    <location>
        <begin position="230"/>
        <end position="274"/>
    </location>
</feature>
<name>A0AAD6V1E9_9AGAR</name>
<dbReference type="Proteomes" id="UP001219525">
    <property type="component" value="Unassembled WGS sequence"/>
</dbReference>
<reference evidence="2" key="1">
    <citation type="submission" date="2023-03" db="EMBL/GenBank/DDBJ databases">
        <title>Massive genome expansion in bonnet fungi (Mycena s.s.) driven by repeated elements and novel gene families across ecological guilds.</title>
        <authorList>
            <consortium name="Lawrence Berkeley National Laboratory"/>
            <person name="Harder C.B."/>
            <person name="Miyauchi S."/>
            <person name="Viragh M."/>
            <person name="Kuo A."/>
            <person name="Thoen E."/>
            <person name="Andreopoulos B."/>
            <person name="Lu D."/>
            <person name="Skrede I."/>
            <person name="Drula E."/>
            <person name="Henrissat B."/>
            <person name="Morin E."/>
            <person name="Kohler A."/>
            <person name="Barry K."/>
            <person name="LaButti K."/>
            <person name="Morin E."/>
            <person name="Salamov A."/>
            <person name="Lipzen A."/>
            <person name="Mereny Z."/>
            <person name="Hegedus B."/>
            <person name="Baldrian P."/>
            <person name="Stursova M."/>
            <person name="Weitz H."/>
            <person name="Taylor A."/>
            <person name="Grigoriev I.V."/>
            <person name="Nagy L.G."/>
            <person name="Martin F."/>
            <person name="Kauserud H."/>
        </authorList>
    </citation>
    <scope>NUCLEOTIDE SEQUENCE</scope>
    <source>
        <strain evidence="2">9144</strain>
    </source>
</reference>
<protein>
    <submittedName>
        <fullName evidence="2">Uncharacterized protein</fullName>
    </submittedName>
</protein>
<dbReference type="AlphaFoldDB" id="A0AAD6V1E9"/>
<sequence length="274" mass="29490">MQPHSCLLALHLLNARPLDTSSTRATPLVRLPARRFINASTTRALACRMFNQCAQLHLPYLLTQHLNARKSLLEPHQCMPASSLLNASDYLTPYQCTRHLINSTGSRSSSTRNPTPHPHWLEVAARRFPLAAGSRFPAHSMLHVLVAQEPLAAACACVARVAQVSPRCQVPMPAVYHMPAAPHVKTRRSCYLAHVHACLPPTPHQCMPHTCSPAPAHPRPHWQPAVHVTGHHLDVPMPNPNPSPKSLSSATGPSGTAGSGDNGDAGGGAADPQE</sequence>
<feature type="compositionally biased region" description="Low complexity" evidence="1">
    <location>
        <begin position="244"/>
        <end position="254"/>
    </location>
</feature>
<evidence type="ECO:0000313" key="2">
    <source>
        <dbReference type="EMBL" id="KAJ7199699.1"/>
    </source>
</evidence>
<feature type="compositionally biased region" description="Gly residues" evidence="1">
    <location>
        <begin position="255"/>
        <end position="274"/>
    </location>
</feature>